<feature type="region of interest" description="Disordered" evidence="6">
    <location>
        <begin position="61"/>
        <end position="80"/>
    </location>
</feature>
<evidence type="ECO:0000256" key="4">
    <source>
        <dbReference type="ARBA" id="ARBA00022989"/>
    </source>
</evidence>
<dbReference type="InterPro" id="IPR005016">
    <property type="entry name" value="TDE1/TMS"/>
</dbReference>
<keyword evidence="4" id="KW-1133">Transmembrane helix</keyword>
<organism evidence="7 8">
    <name type="scientific">Phytophthora fragariaefolia</name>
    <dbReference type="NCBI Taxonomy" id="1490495"/>
    <lineage>
        <taxon>Eukaryota</taxon>
        <taxon>Sar</taxon>
        <taxon>Stramenopiles</taxon>
        <taxon>Oomycota</taxon>
        <taxon>Peronosporomycetes</taxon>
        <taxon>Peronosporales</taxon>
        <taxon>Peronosporaceae</taxon>
        <taxon>Phytophthora</taxon>
    </lineage>
</organism>
<dbReference type="EMBL" id="BSXT01000729">
    <property type="protein sequence ID" value="GMF33106.1"/>
    <property type="molecule type" value="Genomic_DNA"/>
</dbReference>
<protein>
    <submittedName>
        <fullName evidence="7">Unnamed protein product</fullName>
    </submittedName>
</protein>
<sequence>MCWQALVSNPIKSCEHRRHPPTGKDEESSNMDSVIANAIIAAFAMTWTSWRTSSAATKLLVRHGRSPQSRETAATRPVSDDHHNQFSSVVVVDIHPAQHTDESATLAPAETTVEAPQRSRELIHEPWQFYSMMCLAGLYMAMVLTDWNSADGSVPTQTETLFLRPHGSSHTFFLLFTAPSTTSPCG</sequence>
<evidence type="ECO:0000256" key="1">
    <source>
        <dbReference type="ARBA" id="ARBA00004141"/>
    </source>
</evidence>
<evidence type="ECO:0000313" key="8">
    <source>
        <dbReference type="Proteomes" id="UP001165121"/>
    </source>
</evidence>
<proteinExistence type="inferred from homology"/>
<keyword evidence="5" id="KW-0472">Membrane</keyword>
<dbReference type="PANTHER" id="PTHR10383">
    <property type="entry name" value="SERINE INCORPORATOR"/>
    <property type="match status" value="1"/>
</dbReference>
<comment type="similarity">
    <text evidence="2">Belongs to the TDE1 family.</text>
</comment>
<comment type="subcellular location">
    <subcellularLocation>
        <location evidence="1">Membrane</location>
        <topology evidence="1">Multi-pass membrane protein</topology>
    </subcellularLocation>
</comment>
<keyword evidence="8" id="KW-1185">Reference proteome</keyword>
<evidence type="ECO:0000256" key="6">
    <source>
        <dbReference type="SAM" id="MobiDB-lite"/>
    </source>
</evidence>
<name>A0A9W6X7K5_9STRA</name>
<evidence type="ECO:0000256" key="2">
    <source>
        <dbReference type="ARBA" id="ARBA00006665"/>
    </source>
</evidence>
<comment type="caution">
    <text evidence="7">The sequence shown here is derived from an EMBL/GenBank/DDBJ whole genome shotgun (WGS) entry which is preliminary data.</text>
</comment>
<dbReference type="GO" id="GO:0016020">
    <property type="term" value="C:membrane"/>
    <property type="evidence" value="ECO:0007669"/>
    <property type="project" value="UniProtKB-SubCell"/>
</dbReference>
<evidence type="ECO:0000256" key="3">
    <source>
        <dbReference type="ARBA" id="ARBA00022692"/>
    </source>
</evidence>
<evidence type="ECO:0000313" key="7">
    <source>
        <dbReference type="EMBL" id="GMF33106.1"/>
    </source>
</evidence>
<reference evidence="7" key="1">
    <citation type="submission" date="2023-04" db="EMBL/GenBank/DDBJ databases">
        <title>Phytophthora fragariaefolia NBRC 109709.</title>
        <authorList>
            <person name="Ichikawa N."/>
            <person name="Sato H."/>
            <person name="Tonouchi N."/>
        </authorList>
    </citation>
    <scope>NUCLEOTIDE SEQUENCE</scope>
    <source>
        <strain evidence="7">NBRC 109709</strain>
    </source>
</reference>
<gene>
    <name evidence="7" type="ORF">Pfra01_000808700</name>
</gene>
<accession>A0A9W6X7K5</accession>
<dbReference type="PANTHER" id="PTHR10383:SF9">
    <property type="entry name" value="SERINE INCORPORATOR, ISOFORM F"/>
    <property type="match status" value="1"/>
</dbReference>
<dbReference type="AlphaFoldDB" id="A0A9W6X7K5"/>
<dbReference type="Pfam" id="PF03348">
    <property type="entry name" value="Serinc"/>
    <property type="match status" value="1"/>
</dbReference>
<dbReference type="Proteomes" id="UP001165121">
    <property type="component" value="Unassembled WGS sequence"/>
</dbReference>
<dbReference type="OrthoDB" id="5963193at2759"/>
<evidence type="ECO:0000256" key="5">
    <source>
        <dbReference type="ARBA" id="ARBA00023136"/>
    </source>
</evidence>
<keyword evidence="3" id="KW-0812">Transmembrane</keyword>